<accession>A0A517R139</accession>
<dbReference type="PROSITE" id="PS51257">
    <property type="entry name" value="PROKAR_LIPOPROTEIN"/>
    <property type="match status" value="1"/>
</dbReference>
<dbReference type="EMBL" id="CP036268">
    <property type="protein sequence ID" value="QDT37560.1"/>
    <property type="molecule type" value="Genomic_DNA"/>
</dbReference>
<proteinExistence type="predicted"/>
<name>A0A517R139_9PLAN</name>
<gene>
    <name evidence="1" type="ORF">Pan189_19400</name>
</gene>
<sequence>MPRYAIEQVGMFQSLVSLLTIAAMGLQALFGCCGHHSHGAEAAHDVGVDTQQTSKAALIRTASHSSDHADEQIAFHGSDDETGEAPHSPFEPCDGCCCSDFVGLRASTTCRLSNSLTDVSKSVWFATASTGLTENGRLRETCFDRSISGSPPAIRIMQRVWRL</sequence>
<evidence type="ECO:0000313" key="2">
    <source>
        <dbReference type="Proteomes" id="UP000317318"/>
    </source>
</evidence>
<organism evidence="1 2">
    <name type="scientific">Stratiformator vulcanicus</name>
    <dbReference type="NCBI Taxonomy" id="2527980"/>
    <lineage>
        <taxon>Bacteria</taxon>
        <taxon>Pseudomonadati</taxon>
        <taxon>Planctomycetota</taxon>
        <taxon>Planctomycetia</taxon>
        <taxon>Planctomycetales</taxon>
        <taxon>Planctomycetaceae</taxon>
        <taxon>Stratiformator</taxon>
    </lineage>
</organism>
<dbReference type="AlphaFoldDB" id="A0A517R139"/>
<keyword evidence="2" id="KW-1185">Reference proteome</keyword>
<reference evidence="1 2" key="1">
    <citation type="submission" date="2019-02" db="EMBL/GenBank/DDBJ databases">
        <title>Deep-cultivation of Planctomycetes and their phenomic and genomic characterization uncovers novel biology.</title>
        <authorList>
            <person name="Wiegand S."/>
            <person name="Jogler M."/>
            <person name="Boedeker C."/>
            <person name="Pinto D."/>
            <person name="Vollmers J."/>
            <person name="Rivas-Marin E."/>
            <person name="Kohn T."/>
            <person name="Peeters S.H."/>
            <person name="Heuer A."/>
            <person name="Rast P."/>
            <person name="Oberbeckmann S."/>
            <person name="Bunk B."/>
            <person name="Jeske O."/>
            <person name="Meyerdierks A."/>
            <person name="Storesund J.E."/>
            <person name="Kallscheuer N."/>
            <person name="Luecker S."/>
            <person name="Lage O.M."/>
            <person name="Pohl T."/>
            <person name="Merkel B.J."/>
            <person name="Hornburger P."/>
            <person name="Mueller R.-W."/>
            <person name="Bruemmer F."/>
            <person name="Labrenz M."/>
            <person name="Spormann A.M."/>
            <person name="Op den Camp H."/>
            <person name="Overmann J."/>
            <person name="Amann R."/>
            <person name="Jetten M.S.M."/>
            <person name="Mascher T."/>
            <person name="Medema M.H."/>
            <person name="Devos D.P."/>
            <person name="Kaster A.-K."/>
            <person name="Ovreas L."/>
            <person name="Rohde M."/>
            <person name="Galperin M.Y."/>
            <person name="Jogler C."/>
        </authorList>
    </citation>
    <scope>NUCLEOTIDE SEQUENCE [LARGE SCALE GENOMIC DNA]</scope>
    <source>
        <strain evidence="1 2">Pan189</strain>
    </source>
</reference>
<protein>
    <submittedName>
        <fullName evidence="1">Uncharacterized protein</fullName>
    </submittedName>
</protein>
<dbReference type="Proteomes" id="UP000317318">
    <property type="component" value="Chromosome"/>
</dbReference>
<evidence type="ECO:0000313" key="1">
    <source>
        <dbReference type="EMBL" id="QDT37560.1"/>
    </source>
</evidence>
<dbReference type="KEGG" id="svp:Pan189_19400"/>